<dbReference type="SUPFAM" id="SSF52047">
    <property type="entry name" value="RNI-like"/>
    <property type="match status" value="1"/>
</dbReference>
<dbReference type="EMBL" id="JARKIE010000327">
    <property type="protein sequence ID" value="KAJ7654175.1"/>
    <property type="molecule type" value="Genomic_DNA"/>
</dbReference>
<dbReference type="AlphaFoldDB" id="A0AAD7CN03"/>
<name>A0AAD7CN03_MYCRO</name>
<dbReference type="PANTHER" id="PTHR13318">
    <property type="entry name" value="PARTNER OF PAIRED, ISOFORM B-RELATED"/>
    <property type="match status" value="1"/>
</dbReference>
<dbReference type="InterPro" id="IPR032675">
    <property type="entry name" value="LRR_dom_sf"/>
</dbReference>
<accession>A0AAD7CN03</accession>
<gene>
    <name evidence="1" type="ORF">B0H17DRAFT_957122</name>
</gene>
<dbReference type="GO" id="GO:0019005">
    <property type="term" value="C:SCF ubiquitin ligase complex"/>
    <property type="evidence" value="ECO:0007669"/>
    <property type="project" value="TreeGrafter"/>
</dbReference>
<organism evidence="1 2">
    <name type="scientific">Mycena rosella</name>
    <name type="common">Pink bonnet</name>
    <name type="synonym">Agaricus rosellus</name>
    <dbReference type="NCBI Taxonomy" id="1033263"/>
    <lineage>
        <taxon>Eukaryota</taxon>
        <taxon>Fungi</taxon>
        <taxon>Dikarya</taxon>
        <taxon>Basidiomycota</taxon>
        <taxon>Agaricomycotina</taxon>
        <taxon>Agaricomycetes</taxon>
        <taxon>Agaricomycetidae</taxon>
        <taxon>Agaricales</taxon>
        <taxon>Marasmiineae</taxon>
        <taxon>Mycenaceae</taxon>
        <taxon>Mycena</taxon>
    </lineage>
</organism>
<evidence type="ECO:0000313" key="1">
    <source>
        <dbReference type="EMBL" id="KAJ7654175.1"/>
    </source>
</evidence>
<dbReference type="Proteomes" id="UP001221757">
    <property type="component" value="Unassembled WGS sequence"/>
</dbReference>
<evidence type="ECO:0000313" key="2">
    <source>
        <dbReference type="Proteomes" id="UP001221757"/>
    </source>
</evidence>
<protein>
    <submittedName>
        <fullName evidence="1">Uncharacterized protein</fullName>
    </submittedName>
</protein>
<proteinExistence type="predicted"/>
<dbReference type="InterPro" id="IPR006553">
    <property type="entry name" value="Leu-rich_rpt_Cys-con_subtyp"/>
</dbReference>
<sequence length="265" mass="29049">GIRSLVNTAAARGEYLLLKELRMFGLKHINDSTMAGLGRAAPYLEVLDLSYVRQLHNTAVEAFVACRDDEEEDEENGFKIVCLNACEAGRSIDESSRYRRRVTQLHHLSLSSCLLLTDAACSNLAYFIPELQYLELAGIGSSLEDEGLIRLLNITPLIKRLDLEDASSISDVVITTLTPAPLEEQDPDAANAAPESPLEHLIISGALDVTDDALLALIQNCPCLTVLEADNTRMGPTVLRAFIRAARSRKLQDVLLSRLVSCTRS</sequence>
<comment type="caution">
    <text evidence="1">The sequence shown here is derived from an EMBL/GenBank/DDBJ whole genome shotgun (WGS) entry which is preliminary data.</text>
</comment>
<dbReference type="PANTHER" id="PTHR13318:SF190">
    <property type="entry name" value="PARTNER OF PAIRED, ISOFORM B"/>
    <property type="match status" value="1"/>
</dbReference>
<dbReference type="SMART" id="SM00367">
    <property type="entry name" value="LRR_CC"/>
    <property type="match status" value="4"/>
</dbReference>
<dbReference type="GO" id="GO:0031146">
    <property type="term" value="P:SCF-dependent proteasomal ubiquitin-dependent protein catabolic process"/>
    <property type="evidence" value="ECO:0007669"/>
    <property type="project" value="TreeGrafter"/>
</dbReference>
<keyword evidence="2" id="KW-1185">Reference proteome</keyword>
<reference evidence="1" key="1">
    <citation type="submission" date="2023-03" db="EMBL/GenBank/DDBJ databases">
        <title>Massive genome expansion in bonnet fungi (Mycena s.s.) driven by repeated elements and novel gene families across ecological guilds.</title>
        <authorList>
            <consortium name="Lawrence Berkeley National Laboratory"/>
            <person name="Harder C.B."/>
            <person name="Miyauchi S."/>
            <person name="Viragh M."/>
            <person name="Kuo A."/>
            <person name="Thoen E."/>
            <person name="Andreopoulos B."/>
            <person name="Lu D."/>
            <person name="Skrede I."/>
            <person name="Drula E."/>
            <person name="Henrissat B."/>
            <person name="Morin E."/>
            <person name="Kohler A."/>
            <person name="Barry K."/>
            <person name="LaButti K."/>
            <person name="Morin E."/>
            <person name="Salamov A."/>
            <person name="Lipzen A."/>
            <person name="Mereny Z."/>
            <person name="Hegedus B."/>
            <person name="Baldrian P."/>
            <person name="Stursova M."/>
            <person name="Weitz H."/>
            <person name="Taylor A."/>
            <person name="Grigoriev I.V."/>
            <person name="Nagy L.G."/>
            <person name="Martin F."/>
            <person name="Kauserud H."/>
        </authorList>
    </citation>
    <scope>NUCLEOTIDE SEQUENCE</scope>
    <source>
        <strain evidence="1">CBHHK067</strain>
    </source>
</reference>
<feature type="non-terminal residue" evidence="1">
    <location>
        <position position="1"/>
    </location>
</feature>
<dbReference type="Gene3D" id="3.80.10.10">
    <property type="entry name" value="Ribonuclease Inhibitor"/>
    <property type="match status" value="2"/>
</dbReference>